<dbReference type="EMBL" id="KV454430">
    <property type="protein sequence ID" value="ODQ80253.1"/>
    <property type="molecule type" value="Genomic_DNA"/>
</dbReference>
<organism evidence="1 2">
    <name type="scientific">Babjeviella inositovora NRRL Y-12698</name>
    <dbReference type="NCBI Taxonomy" id="984486"/>
    <lineage>
        <taxon>Eukaryota</taxon>
        <taxon>Fungi</taxon>
        <taxon>Dikarya</taxon>
        <taxon>Ascomycota</taxon>
        <taxon>Saccharomycotina</taxon>
        <taxon>Pichiomycetes</taxon>
        <taxon>Serinales incertae sedis</taxon>
        <taxon>Babjeviella</taxon>
    </lineage>
</organism>
<reference evidence="2" key="1">
    <citation type="submission" date="2016-05" db="EMBL/GenBank/DDBJ databases">
        <title>Comparative genomics of biotechnologically important yeasts.</title>
        <authorList>
            <consortium name="DOE Joint Genome Institute"/>
            <person name="Riley R."/>
            <person name="Haridas S."/>
            <person name="Wolfe K.H."/>
            <person name="Lopes M.R."/>
            <person name="Hittinger C.T."/>
            <person name="Goker M."/>
            <person name="Salamov A."/>
            <person name="Wisecaver J."/>
            <person name="Long T.M."/>
            <person name="Aerts A.L."/>
            <person name="Barry K."/>
            <person name="Choi C."/>
            <person name="Clum A."/>
            <person name="Coughlan A.Y."/>
            <person name="Deshpande S."/>
            <person name="Douglass A.P."/>
            <person name="Hanson S.J."/>
            <person name="Klenk H.-P."/>
            <person name="Labutti K."/>
            <person name="Lapidus A."/>
            <person name="Lindquist E."/>
            <person name="Lipzen A."/>
            <person name="Meier-Kolthoff J.P."/>
            <person name="Ohm R.A."/>
            <person name="Otillar R.P."/>
            <person name="Pangilinan J."/>
            <person name="Peng Y."/>
            <person name="Rokas A."/>
            <person name="Rosa C.A."/>
            <person name="Scheuner C."/>
            <person name="Sibirny A.A."/>
            <person name="Slot J.C."/>
            <person name="Stielow J.B."/>
            <person name="Sun H."/>
            <person name="Kurtzman C.P."/>
            <person name="Blackwell M."/>
            <person name="Grigoriev I.V."/>
            <person name="Jeffries T.W."/>
        </authorList>
    </citation>
    <scope>NUCLEOTIDE SEQUENCE [LARGE SCALE GENOMIC DNA]</scope>
    <source>
        <strain evidence="2">NRRL Y-12698</strain>
    </source>
</reference>
<evidence type="ECO:0000313" key="2">
    <source>
        <dbReference type="Proteomes" id="UP000094336"/>
    </source>
</evidence>
<dbReference type="OrthoDB" id="4096201at2759"/>
<protein>
    <submittedName>
        <fullName evidence="1">Uncharacterized protein</fullName>
    </submittedName>
</protein>
<accession>A0A1E3QRC4</accession>
<dbReference type="AlphaFoldDB" id="A0A1E3QRC4"/>
<dbReference type="Proteomes" id="UP000094336">
    <property type="component" value="Unassembled WGS sequence"/>
</dbReference>
<dbReference type="RefSeq" id="XP_018985581.1">
    <property type="nucleotide sequence ID" value="XM_019132666.1"/>
</dbReference>
<dbReference type="GeneID" id="30150519"/>
<evidence type="ECO:0000313" key="1">
    <source>
        <dbReference type="EMBL" id="ODQ80253.1"/>
    </source>
</evidence>
<keyword evidence="2" id="KW-1185">Reference proteome</keyword>
<sequence>MALASHQITLPSLKRQCSFITSSPKKACIRSKDVFLATGAAICSSSEDELNDSDDDTSYDADQLRAKRRASTRMSMWSMDSDISRAVGQYSDDEDDNEDADSVATCIMPTRTNSVSDLQNKYNASYASTTSQSAKLKKPLLDSDRSARLRCFDYLVGSIDAAWARYCDMTAYAEEEVYRYGNIEKIPTTPASVATDDEGYKSEGSTDITDYESDYGYLTKQVATPVRRPSMLNPASNTTEEPSRCKLQNLKARLMKAKYYLQDYVESNAASDCELFWKRWDLVKYATIELVEDDDDEEIIEDTIEELEQGRIY</sequence>
<proteinExistence type="predicted"/>
<name>A0A1E3QRC4_9ASCO</name>
<gene>
    <name evidence="1" type="ORF">BABINDRAFT_7712</name>
</gene>